<comment type="similarity">
    <text evidence="3">Belongs to the VTA1 family.</text>
</comment>
<sequence length="518" mass="52617">MSSALPPAPPALRALTPHLQRFAELRTADAALAYWVLYRAARLGLAQYSALEPPARAFLTQLMDVLEAHKAAMRGDARVESDDSGRTYVEARARDVFGRADAEDRQGKAGRNTARAFLAASTFLDVLSEFGELDEELGAKHKYAKWKAADIAKALREGRVPVPGPAGGLSADEVAAAQAEAGLAALGVPVESARAKEEEDAYVAREMARLTAGSPAPETADDAASPARAFSPADPSLDVETPRKGLRAQSRLSRDVTPGLAPEQPQAPPSQGSGVPMGSPNFSLPMSARGQLSRAGSESGIAPGSGSGAGAGAGDVFASPSGATSQLAYSPTLPPTIPPSASPRPLPHPQGGSSTLGLSPNLSPSSAAAAAAAAAAGHAPFAPAPPGSAPAPHPPRPPPPRQSTSGFLSHGSGAGGLPGTPGSGFLPPPQQPSAPPSVAPSLRPSAPAASAPPFVAAPPQPPPPAAVAAPPLPTSLTHQQTTRVQKLARHAASALDYDDIDTSRKLMRQALDVLEGRE</sequence>
<evidence type="ECO:0000256" key="9">
    <source>
        <dbReference type="SAM" id="MobiDB-lite"/>
    </source>
</evidence>
<evidence type="ECO:0000256" key="3">
    <source>
        <dbReference type="ARBA" id="ARBA00007895"/>
    </source>
</evidence>
<feature type="compositionally biased region" description="Polar residues" evidence="9">
    <location>
        <begin position="351"/>
        <end position="362"/>
    </location>
</feature>
<feature type="compositionally biased region" description="Gly residues" evidence="9">
    <location>
        <begin position="412"/>
        <end position="422"/>
    </location>
</feature>
<accession>A0A316Z2Z4</accession>
<keyword evidence="7" id="KW-0653">Protein transport</keyword>
<reference evidence="12 13" key="1">
    <citation type="journal article" date="2018" name="Mol. Biol. Evol.">
        <title>Broad Genomic Sampling Reveals a Smut Pathogenic Ancestry of the Fungal Clade Ustilaginomycotina.</title>
        <authorList>
            <person name="Kijpornyongpan T."/>
            <person name="Mondo S.J."/>
            <person name="Barry K."/>
            <person name="Sandor L."/>
            <person name="Lee J."/>
            <person name="Lipzen A."/>
            <person name="Pangilinan J."/>
            <person name="LaButti K."/>
            <person name="Hainaut M."/>
            <person name="Henrissat B."/>
            <person name="Grigoriev I.V."/>
            <person name="Spatafora J.W."/>
            <person name="Aime M.C."/>
        </authorList>
    </citation>
    <scope>NUCLEOTIDE SEQUENCE [LARGE SCALE GENOMIC DNA]</scope>
    <source>
        <strain evidence="12 13">MCA 4186</strain>
    </source>
</reference>
<dbReference type="RefSeq" id="XP_025596228.1">
    <property type="nucleotide sequence ID" value="XM_025743075.1"/>
</dbReference>
<evidence type="ECO:0000256" key="1">
    <source>
        <dbReference type="ARBA" id="ARBA00004481"/>
    </source>
</evidence>
<gene>
    <name evidence="12" type="ORF">FA09DRAFT_331563</name>
</gene>
<evidence type="ECO:0000256" key="6">
    <source>
        <dbReference type="ARBA" id="ARBA00022753"/>
    </source>
</evidence>
<feature type="compositionally biased region" description="Gly residues" evidence="9">
    <location>
        <begin position="303"/>
        <end position="313"/>
    </location>
</feature>
<dbReference type="Gene3D" id="1.20.5.420">
    <property type="entry name" value="Immunoglobulin FC, subunit C"/>
    <property type="match status" value="1"/>
</dbReference>
<dbReference type="GO" id="GO:0005771">
    <property type="term" value="C:multivesicular body"/>
    <property type="evidence" value="ECO:0007669"/>
    <property type="project" value="TreeGrafter"/>
</dbReference>
<dbReference type="InterPro" id="IPR023175">
    <property type="entry name" value="Vta1/CALS_N_sf"/>
</dbReference>
<feature type="compositionally biased region" description="Low complexity" evidence="9">
    <location>
        <begin position="439"/>
        <end position="454"/>
    </location>
</feature>
<feature type="compositionally biased region" description="Pro residues" evidence="9">
    <location>
        <begin position="332"/>
        <end position="348"/>
    </location>
</feature>
<evidence type="ECO:0000256" key="2">
    <source>
        <dbReference type="ARBA" id="ARBA00004496"/>
    </source>
</evidence>
<evidence type="ECO:0000313" key="13">
    <source>
        <dbReference type="Proteomes" id="UP000245946"/>
    </source>
</evidence>
<dbReference type="GO" id="GO:0015031">
    <property type="term" value="P:protein transport"/>
    <property type="evidence" value="ECO:0007669"/>
    <property type="project" value="UniProtKB-KW"/>
</dbReference>
<dbReference type="GO" id="GO:0032511">
    <property type="term" value="P:late endosome to vacuole transport via multivesicular body sorting pathway"/>
    <property type="evidence" value="ECO:0007669"/>
    <property type="project" value="InterPro"/>
</dbReference>
<dbReference type="Pfam" id="PF18097">
    <property type="entry name" value="Vta1_C"/>
    <property type="match status" value="1"/>
</dbReference>
<keyword evidence="8" id="KW-0472">Membrane</keyword>
<dbReference type="PRINTS" id="PR01217">
    <property type="entry name" value="PRICHEXTENSN"/>
</dbReference>
<evidence type="ECO:0000259" key="10">
    <source>
        <dbReference type="Pfam" id="PF04652"/>
    </source>
</evidence>
<dbReference type="EMBL" id="KZ819301">
    <property type="protein sequence ID" value="PWN95949.1"/>
    <property type="molecule type" value="Genomic_DNA"/>
</dbReference>
<dbReference type="GeneID" id="37270619"/>
<evidence type="ECO:0000256" key="7">
    <source>
        <dbReference type="ARBA" id="ARBA00022927"/>
    </source>
</evidence>
<evidence type="ECO:0000259" key="11">
    <source>
        <dbReference type="Pfam" id="PF18097"/>
    </source>
</evidence>
<keyword evidence="13" id="KW-1185">Reference proteome</keyword>
<dbReference type="Pfam" id="PF04652">
    <property type="entry name" value="Vta1"/>
    <property type="match status" value="1"/>
</dbReference>
<feature type="compositionally biased region" description="Pro residues" evidence="9">
    <location>
        <begin position="455"/>
        <end position="473"/>
    </location>
</feature>
<feature type="compositionally biased region" description="Pro residues" evidence="9">
    <location>
        <begin position="382"/>
        <end position="401"/>
    </location>
</feature>
<proteinExistence type="inferred from homology"/>
<dbReference type="Proteomes" id="UP000245946">
    <property type="component" value="Unassembled WGS sequence"/>
</dbReference>
<dbReference type="GO" id="GO:0010008">
    <property type="term" value="C:endosome membrane"/>
    <property type="evidence" value="ECO:0007669"/>
    <property type="project" value="UniProtKB-SubCell"/>
</dbReference>
<dbReference type="InterPro" id="IPR041212">
    <property type="entry name" value="Vta1_C"/>
</dbReference>
<dbReference type="STRING" id="58919.A0A316Z2Z4"/>
<dbReference type="Gene3D" id="1.25.40.270">
    <property type="entry name" value="Vacuolar protein sorting-associated protein vta1"/>
    <property type="match status" value="1"/>
</dbReference>
<name>A0A316Z2Z4_9BASI</name>
<dbReference type="AlphaFoldDB" id="A0A316Z2Z4"/>
<feature type="region of interest" description="Disordered" evidence="9">
    <location>
        <begin position="210"/>
        <end position="487"/>
    </location>
</feature>
<feature type="domain" description="Vta1 C-terminal" evidence="11">
    <location>
        <begin position="479"/>
        <end position="515"/>
    </location>
</feature>
<feature type="domain" description="Vta1/callose synthase N-terminal" evidence="10">
    <location>
        <begin position="15"/>
        <end position="157"/>
    </location>
</feature>
<comment type="subcellular location">
    <subcellularLocation>
        <location evidence="2">Cytoplasm</location>
    </subcellularLocation>
    <subcellularLocation>
        <location evidence="1">Endosome membrane</location>
        <topology evidence="1">Peripheral membrane protein</topology>
    </subcellularLocation>
</comment>
<dbReference type="OrthoDB" id="391137at2759"/>
<dbReference type="InterPro" id="IPR039431">
    <property type="entry name" value="Vta1/CALS_N"/>
</dbReference>
<keyword evidence="6" id="KW-0967">Endosome</keyword>
<keyword evidence="5" id="KW-0963">Cytoplasm</keyword>
<keyword evidence="4" id="KW-0813">Transport</keyword>
<feature type="compositionally biased region" description="Polar residues" evidence="9">
    <location>
        <begin position="474"/>
        <end position="484"/>
    </location>
</feature>
<evidence type="ECO:0000256" key="5">
    <source>
        <dbReference type="ARBA" id="ARBA00022490"/>
    </source>
</evidence>
<organism evidence="12 13">
    <name type="scientific">Tilletiopsis washingtonensis</name>
    <dbReference type="NCBI Taxonomy" id="58919"/>
    <lineage>
        <taxon>Eukaryota</taxon>
        <taxon>Fungi</taxon>
        <taxon>Dikarya</taxon>
        <taxon>Basidiomycota</taxon>
        <taxon>Ustilaginomycotina</taxon>
        <taxon>Exobasidiomycetes</taxon>
        <taxon>Entylomatales</taxon>
        <taxon>Entylomatales incertae sedis</taxon>
        <taxon>Tilletiopsis</taxon>
    </lineage>
</organism>
<feature type="compositionally biased region" description="Pro residues" evidence="9">
    <location>
        <begin position="426"/>
        <end position="438"/>
    </location>
</feature>
<evidence type="ECO:0000313" key="12">
    <source>
        <dbReference type="EMBL" id="PWN95949.1"/>
    </source>
</evidence>
<evidence type="ECO:0000256" key="4">
    <source>
        <dbReference type="ARBA" id="ARBA00022448"/>
    </source>
</evidence>
<protein>
    <submittedName>
        <fullName evidence="12">DUF605-domain-containing protein</fullName>
    </submittedName>
</protein>
<feature type="compositionally biased region" description="Low complexity" evidence="9">
    <location>
        <begin position="363"/>
        <end position="381"/>
    </location>
</feature>
<dbReference type="PANTHER" id="PTHR46009">
    <property type="entry name" value="VACUOLAR PROTEIN SORTING-ASSOCIATED PROTEIN VTA1 HOMOLOG"/>
    <property type="match status" value="1"/>
</dbReference>
<dbReference type="InterPro" id="IPR044538">
    <property type="entry name" value="Vta1-like"/>
</dbReference>
<evidence type="ECO:0000256" key="8">
    <source>
        <dbReference type="ARBA" id="ARBA00023136"/>
    </source>
</evidence>
<dbReference type="PANTHER" id="PTHR46009:SF1">
    <property type="entry name" value="VACUOLAR PROTEIN SORTING-ASSOCIATED PROTEIN VTA1 HOMOLOG"/>
    <property type="match status" value="1"/>
</dbReference>